<dbReference type="PROSITE" id="PS50968">
    <property type="entry name" value="BIOTINYL_LIPOYL"/>
    <property type="match status" value="1"/>
</dbReference>
<reference evidence="4 5" key="1">
    <citation type="submission" date="2020-07" db="EMBL/GenBank/DDBJ databases">
        <authorList>
            <person name="Sun Q."/>
        </authorList>
    </citation>
    <scope>NUCLEOTIDE SEQUENCE [LARGE SCALE GENOMIC DNA]</scope>
    <source>
        <strain evidence="4 5">CGMCC 1.13654</strain>
    </source>
</reference>
<keyword evidence="5" id="KW-1185">Reference proteome</keyword>
<keyword evidence="2" id="KW-0450">Lipoyl</keyword>
<gene>
    <name evidence="4" type="ORF">HZF05_05135</name>
</gene>
<organism evidence="4 5">
    <name type="scientific">Sphingomonas chungangi</name>
    <dbReference type="NCBI Taxonomy" id="2683589"/>
    <lineage>
        <taxon>Bacteria</taxon>
        <taxon>Pseudomonadati</taxon>
        <taxon>Pseudomonadota</taxon>
        <taxon>Alphaproteobacteria</taxon>
        <taxon>Sphingomonadales</taxon>
        <taxon>Sphingomonadaceae</taxon>
        <taxon>Sphingomonas</taxon>
    </lineage>
</organism>
<dbReference type="PANTHER" id="PTHR23151">
    <property type="entry name" value="DIHYDROLIPOAMIDE ACETYL/SUCCINYL-TRANSFERASE-RELATED"/>
    <property type="match status" value="1"/>
</dbReference>
<comment type="caution">
    <text evidence="4">The sequence shown here is derived from an EMBL/GenBank/DDBJ whole genome shotgun (WGS) entry which is preliminary data.</text>
</comment>
<dbReference type="Pfam" id="PF00364">
    <property type="entry name" value="Biotin_lipoyl"/>
    <property type="match status" value="1"/>
</dbReference>
<keyword evidence="4" id="KW-0012">Acyltransferase</keyword>
<dbReference type="PANTHER" id="PTHR23151:SF90">
    <property type="entry name" value="DIHYDROLIPOYLLYSINE-RESIDUE ACETYLTRANSFERASE COMPONENT OF PYRUVATE DEHYDROGENASE COMPLEX, MITOCHONDRIAL-RELATED"/>
    <property type="match status" value="1"/>
</dbReference>
<dbReference type="CDD" id="cd06849">
    <property type="entry name" value="lipoyl_domain"/>
    <property type="match status" value="1"/>
</dbReference>
<dbReference type="GO" id="GO:0006086">
    <property type="term" value="P:pyruvate decarboxylation to acetyl-CoA"/>
    <property type="evidence" value="ECO:0007669"/>
    <property type="project" value="InterPro"/>
</dbReference>
<sequence length="80" mass="8550">MKITLKLARVGMSMQEATIAQWYKQPGESFVVGDPLYAIETDKVTQDVEATAPGVLVELLVAAGEDVEVGTPLCVVDVTI</sequence>
<dbReference type="InterPro" id="IPR011053">
    <property type="entry name" value="Single_hybrid_motif"/>
</dbReference>
<dbReference type="GO" id="GO:0016746">
    <property type="term" value="F:acyltransferase activity"/>
    <property type="evidence" value="ECO:0007669"/>
    <property type="project" value="UniProtKB-KW"/>
</dbReference>
<dbReference type="Proteomes" id="UP000570166">
    <property type="component" value="Unassembled WGS sequence"/>
</dbReference>
<dbReference type="SUPFAM" id="SSF51230">
    <property type="entry name" value="Single hybrid motif"/>
    <property type="match status" value="1"/>
</dbReference>
<dbReference type="PROSITE" id="PS00189">
    <property type="entry name" value="LIPOYL"/>
    <property type="match status" value="1"/>
</dbReference>
<evidence type="ECO:0000313" key="5">
    <source>
        <dbReference type="Proteomes" id="UP000570166"/>
    </source>
</evidence>
<keyword evidence="4" id="KW-0808">Transferase</keyword>
<comment type="cofactor">
    <cofactor evidence="1">
        <name>(R)-lipoate</name>
        <dbReference type="ChEBI" id="CHEBI:83088"/>
    </cofactor>
</comment>
<evidence type="ECO:0000259" key="3">
    <source>
        <dbReference type="PROSITE" id="PS50968"/>
    </source>
</evidence>
<name>A0A838L453_9SPHN</name>
<dbReference type="InterPro" id="IPR003016">
    <property type="entry name" value="2-oxoA_DH_lipoyl-BS"/>
</dbReference>
<evidence type="ECO:0000256" key="1">
    <source>
        <dbReference type="ARBA" id="ARBA00001938"/>
    </source>
</evidence>
<dbReference type="EMBL" id="JACEIB010000003">
    <property type="protein sequence ID" value="MBA2933475.1"/>
    <property type="molecule type" value="Genomic_DNA"/>
</dbReference>
<proteinExistence type="predicted"/>
<evidence type="ECO:0000256" key="2">
    <source>
        <dbReference type="ARBA" id="ARBA00022823"/>
    </source>
</evidence>
<accession>A0A838L453</accession>
<dbReference type="AlphaFoldDB" id="A0A838L453"/>
<dbReference type="GO" id="GO:0045254">
    <property type="term" value="C:pyruvate dehydrogenase complex"/>
    <property type="evidence" value="ECO:0007669"/>
    <property type="project" value="InterPro"/>
</dbReference>
<dbReference type="InterPro" id="IPR045257">
    <property type="entry name" value="E2/Pdx1"/>
</dbReference>
<dbReference type="InterPro" id="IPR000089">
    <property type="entry name" value="Biotin_lipoyl"/>
</dbReference>
<evidence type="ECO:0000313" key="4">
    <source>
        <dbReference type="EMBL" id="MBA2933475.1"/>
    </source>
</evidence>
<dbReference type="Gene3D" id="2.40.50.100">
    <property type="match status" value="1"/>
</dbReference>
<dbReference type="RefSeq" id="WP_160363303.1">
    <property type="nucleotide sequence ID" value="NZ_JACEIB010000003.1"/>
</dbReference>
<feature type="domain" description="Lipoyl-binding" evidence="3">
    <location>
        <begin position="2"/>
        <end position="77"/>
    </location>
</feature>
<protein>
    <submittedName>
        <fullName evidence="4">Acyltransferase</fullName>
    </submittedName>
</protein>